<sequence>MEHLQLELLESDYCIGDEDFAVYEGGFPDADTSITRTPFALACLNPKHYNVSKTLIELGPKCQCQCISPRCHNSCNALTVFGGLRLRLADFCCFSQKGCSSKE</sequence>
<evidence type="ECO:0000313" key="1">
    <source>
        <dbReference type="Proteomes" id="UP000813463"/>
    </source>
</evidence>
<organism evidence="1 2">
    <name type="scientific">Spinacia oleracea</name>
    <name type="common">Spinach</name>
    <dbReference type="NCBI Taxonomy" id="3562"/>
    <lineage>
        <taxon>Eukaryota</taxon>
        <taxon>Viridiplantae</taxon>
        <taxon>Streptophyta</taxon>
        <taxon>Embryophyta</taxon>
        <taxon>Tracheophyta</taxon>
        <taxon>Spermatophyta</taxon>
        <taxon>Magnoliopsida</taxon>
        <taxon>eudicotyledons</taxon>
        <taxon>Gunneridae</taxon>
        <taxon>Pentapetalae</taxon>
        <taxon>Caryophyllales</taxon>
        <taxon>Chenopodiaceae</taxon>
        <taxon>Chenopodioideae</taxon>
        <taxon>Anserineae</taxon>
        <taxon>Spinacia</taxon>
    </lineage>
</organism>
<proteinExistence type="predicted"/>
<gene>
    <name evidence="2" type="primary">LOC110793988</name>
</gene>
<protein>
    <recommendedName>
        <fullName evidence="3">Pre-SET domain-containing protein</fullName>
    </recommendedName>
</protein>
<keyword evidence="1" id="KW-1185">Reference proteome</keyword>
<dbReference type="AlphaFoldDB" id="A0A9R0IS67"/>
<evidence type="ECO:0000313" key="2">
    <source>
        <dbReference type="RefSeq" id="XP_021854624.1"/>
    </source>
</evidence>
<dbReference type="RefSeq" id="XP_021854624.1">
    <property type="nucleotide sequence ID" value="XM_021998932.2"/>
</dbReference>
<evidence type="ECO:0008006" key="3">
    <source>
        <dbReference type="Google" id="ProtNLM"/>
    </source>
</evidence>
<name>A0A9R0IS67_SPIOL</name>
<dbReference type="GeneID" id="110793988"/>
<reference evidence="1" key="1">
    <citation type="journal article" date="2021" name="Nat. Commun.">
        <title>Genomic analyses provide insights into spinach domestication and the genetic basis of agronomic traits.</title>
        <authorList>
            <person name="Cai X."/>
            <person name="Sun X."/>
            <person name="Xu C."/>
            <person name="Sun H."/>
            <person name="Wang X."/>
            <person name="Ge C."/>
            <person name="Zhang Z."/>
            <person name="Wang Q."/>
            <person name="Fei Z."/>
            <person name="Jiao C."/>
            <person name="Wang Q."/>
        </authorList>
    </citation>
    <scope>NUCLEOTIDE SEQUENCE [LARGE SCALE GENOMIC DNA]</scope>
    <source>
        <strain evidence="1">cv. Varoflay</strain>
    </source>
</reference>
<dbReference type="Proteomes" id="UP000813463">
    <property type="component" value="Chromosome 4"/>
</dbReference>
<dbReference type="KEGG" id="soe:110793988"/>
<reference evidence="2" key="2">
    <citation type="submission" date="2025-08" db="UniProtKB">
        <authorList>
            <consortium name="RefSeq"/>
        </authorList>
    </citation>
    <scope>IDENTIFICATION</scope>
    <source>
        <tissue evidence="2">Leaf</tissue>
    </source>
</reference>
<accession>A0A9R0IS67</accession>